<evidence type="ECO:0000313" key="3">
    <source>
        <dbReference type="Proteomes" id="UP000828390"/>
    </source>
</evidence>
<dbReference type="AlphaFoldDB" id="A0A9D4LM44"/>
<reference evidence="2" key="2">
    <citation type="submission" date="2020-11" db="EMBL/GenBank/DDBJ databases">
        <authorList>
            <person name="McCartney M.A."/>
            <person name="Auch B."/>
            <person name="Kono T."/>
            <person name="Mallez S."/>
            <person name="Becker A."/>
            <person name="Gohl D.M."/>
            <person name="Silverstein K.A.T."/>
            <person name="Koren S."/>
            <person name="Bechman K.B."/>
            <person name="Herman A."/>
            <person name="Abrahante J.E."/>
            <person name="Garbe J."/>
        </authorList>
    </citation>
    <scope>NUCLEOTIDE SEQUENCE</scope>
    <source>
        <strain evidence="2">Duluth1</strain>
        <tissue evidence="2">Whole animal</tissue>
    </source>
</reference>
<name>A0A9D4LM44_DREPO</name>
<proteinExistence type="predicted"/>
<dbReference type="EMBL" id="JAIWYP010000002">
    <property type="protein sequence ID" value="KAH3861038.1"/>
    <property type="molecule type" value="Genomic_DNA"/>
</dbReference>
<gene>
    <name evidence="2" type="ORF">DPMN_023964</name>
</gene>
<sequence>MLVRNARPYQFETDSQYSRTVSMPQRSFAVYGKKKKASNILGIGRHMTMGTKPSSKSSEHKQLHGVFHKSIASNASGCHAGGCTKPFTMTSAMAKEHYDD</sequence>
<protein>
    <submittedName>
        <fullName evidence="2">Uncharacterized protein</fullName>
    </submittedName>
</protein>
<dbReference type="Proteomes" id="UP000828390">
    <property type="component" value="Unassembled WGS sequence"/>
</dbReference>
<accession>A0A9D4LM44</accession>
<evidence type="ECO:0000313" key="2">
    <source>
        <dbReference type="EMBL" id="KAH3861038.1"/>
    </source>
</evidence>
<feature type="region of interest" description="Disordered" evidence="1">
    <location>
        <begin position="42"/>
        <end position="62"/>
    </location>
</feature>
<keyword evidence="3" id="KW-1185">Reference proteome</keyword>
<evidence type="ECO:0000256" key="1">
    <source>
        <dbReference type="SAM" id="MobiDB-lite"/>
    </source>
</evidence>
<reference evidence="2" key="1">
    <citation type="journal article" date="2019" name="bioRxiv">
        <title>The Genome of the Zebra Mussel, Dreissena polymorpha: A Resource for Invasive Species Research.</title>
        <authorList>
            <person name="McCartney M.A."/>
            <person name="Auch B."/>
            <person name="Kono T."/>
            <person name="Mallez S."/>
            <person name="Zhang Y."/>
            <person name="Obille A."/>
            <person name="Becker A."/>
            <person name="Abrahante J.E."/>
            <person name="Garbe J."/>
            <person name="Badalamenti J.P."/>
            <person name="Herman A."/>
            <person name="Mangelson H."/>
            <person name="Liachko I."/>
            <person name="Sullivan S."/>
            <person name="Sone E.D."/>
            <person name="Koren S."/>
            <person name="Silverstein K.A.T."/>
            <person name="Beckman K.B."/>
            <person name="Gohl D.M."/>
        </authorList>
    </citation>
    <scope>NUCLEOTIDE SEQUENCE</scope>
    <source>
        <strain evidence="2">Duluth1</strain>
        <tissue evidence="2">Whole animal</tissue>
    </source>
</reference>
<organism evidence="2 3">
    <name type="scientific">Dreissena polymorpha</name>
    <name type="common">Zebra mussel</name>
    <name type="synonym">Mytilus polymorpha</name>
    <dbReference type="NCBI Taxonomy" id="45954"/>
    <lineage>
        <taxon>Eukaryota</taxon>
        <taxon>Metazoa</taxon>
        <taxon>Spiralia</taxon>
        <taxon>Lophotrochozoa</taxon>
        <taxon>Mollusca</taxon>
        <taxon>Bivalvia</taxon>
        <taxon>Autobranchia</taxon>
        <taxon>Heteroconchia</taxon>
        <taxon>Euheterodonta</taxon>
        <taxon>Imparidentia</taxon>
        <taxon>Neoheterodontei</taxon>
        <taxon>Myida</taxon>
        <taxon>Dreissenoidea</taxon>
        <taxon>Dreissenidae</taxon>
        <taxon>Dreissena</taxon>
    </lineage>
</organism>
<comment type="caution">
    <text evidence="2">The sequence shown here is derived from an EMBL/GenBank/DDBJ whole genome shotgun (WGS) entry which is preliminary data.</text>
</comment>